<keyword evidence="3 6" id="KW-0713">Self-incompatibility</keyword>
<dbReference type="Pfam" id="PF05938">
    <property type="entry name" value="Self-incomp_S1"/>
    <property type="match status" value="1"/>
</dbReference>
<reference evidence="8" key="1">
    <citation type="submission" date="2024-02" db="EMBL/GenBank/DDBJ databases">
        <authorList>
            <consortium name="ELIXIR-Norway"/>
            <consortium name="Elixir Norway"/>
        </authorList>
    </citation>
    <scope>NUCLEOTIDE SEQUENCE</scope>
</reference>
<evidence type="ECO:0000256" key="3">
    <source>
        <dbReference type="ARBA" id="ARBA00022471"/>
    </source>
</evidence>
<accession>A0ABP0WMT3</accession>
<dbReference type="Proteomes" id="UP001497444">
    <property type="component" value="Chromosome 19"/>
</dbReference>
<feature type="transmembrane region" description="Helical" evidence="7">
    <location>
        <begin position="12"/>
        <end position="29"/>
    </location>
</feature>
<evidence type="ECO:0000256" key="4">
    <source>
        <dbReference type="ARBA" id="ARBA00022525"/>
    </source>
</evidence>
<comment type="similarity">
    <text evidence="2 6">Belongs to the plant self-incompatibility (S1) protein family.</text>
</comment>
<proteinExistence type="inferred from homology"/>
<evidence type="ECO:0000256" key="1">
    <source>
        <dbReference type="ARBA" id="ARBA00004613"/>
    </source>
</evidence>
<sequence>MAILQGSNTTRVIMQIMAACVFVVLLLGMGKPVSGREIYVEILNDLPGEVLQTHCHSADNDLQIHEVPYLSDYQFSFGENIFGTTLFTCDFTSPNHPTGASIIAFQGFHYSTMPCVRYCNWSVNPLGFYLNGQFVKAWPSATNMKNVSKLFCIFFPFCVIDANLYV</sequence>
<comment type="subcellular location">
    <subcellularLocation>
        <location evidence="1 6">Secreted</location>
    </subcellularLocation>
</comment>
<evidence type="ECO:0000256" key="6">
    <source>
        <dbReference type="RuleBase" id="RU367044"/>
    </source>
</evidence>
<dbReference type="PANTHER" id="PTHR31232:SF155">
    <property type="entry name" value="PLANT SELF-INCOMPATIBILITY PROTEIN S1 FAMILY"/>
    <property type="match status" value="1"/>
</dbReference>
<keyword evidence="7" id="KW-0812">Transmembrane</keyword>
<evidence type="ECO:0000256" key="7">
    <source>
        <dbReference type="SAM" id="Phobius"/>
    </source>
</evidence>
<keyword evidence="7" id="KW-1133">Transmembrane helix</keyword>
<dbReference type="InterPro" id="IPR010264">
    <property type="entry name" value="Self-incomp_S1"/>
</dbReference>
<evidence type="ECO:0000256" key="5">
    <source>
        <dbReference type="ARBA" id="ARBA00022729"/>
    </source>
</evidence>
<dbReference type="EMBL" id="OZ020114">
    <property type="protein sequence ID" value="CAK9266800.1"/>
    <property type="molecule type" value="Genomic_DNA"/>
</dbReference>
<keyword evidence="9" id="KW-1185">Reference proteome</keyword>
<dbReference type="PANTHER" id="PTHR31232">
    <property type="match status" value="1"/>
</dbReference>
<name>A0ABP0WMT3_9BRYO</name>
<keyword evidence="4 6" id="KW-0964">Secreted</keyword>
<keyword evidence="5" id="KW-0732">Signal</keyword>
<organism evidence="8 9">
    <name type="scientific">Sphagnum jensenii</name>
    <dbReference type="NCBI Taxonomy" id="128206"/>
    <lineage>
        <taxon>Eukaryota</taxon>
        <taxon>Viridiplantae</taxon>
        <taxon>Streptophyta</taxon>
        <taxon>Embryophyta</taxon>
        <taxon>Bryophyta</taxon>
        <taxon>Sphagnophytina</taxon>
        <taxon>Sphagnopsida</taxon>
        <taxon>Sphagnales</taxon>
        <taxon>Sphagnaceae</taxon>
        <taxon>Sphagnum</taxon>
    </lineage>
</organism>
<evidence type="ECO:0000256" key="2">
    <source>
        <dbReference type="ARBA" id="ARBA00005581"/>
    </source>
</evidence>
<gene>
    <name evidence="8" type="ORF">CSSPJE1EN1_LOCUS12278</name>
</gene>
<evidence type="ECO:0000313" key="8">
    <source>
        <dbReference type="EMBL" id="CAK9266800.1"/>
    </source>
</evidence>
<keyword evidence="7" id="KW-0472">Membrane</keyword>
<protein>
    <recommendedName>
        <fullName evidence="6">S-protein homolog</fullName>
    </recommendedName>
</protein>
<evidence type="ECO:0000313" key="9">
    <source>
        <dbReference type="Proteomes" id="UP001497444"/>
    </source>
</evidence>